<gene>
    <name evidence="5" type="ORF">EZV62_001652</name>
</gene>
<dbReference type="InterPro" id="IPR004721">
    <property type="entry name" value="DHOdimr"/>
</dbReference>
<dbReference type="GO" id="GO:0044205">
    <property type="term" value="P:'de novo' UMP biosynthetic process"/>
    <property type="evidence" value="ECO:0007669"/>
    <property type="project" value="UniProtKB-UniPathway"/>
</dbReference>
<evidence type="ECO:0000256" key="1">
    <source>
        <dbReference type="ARBA" id="ARBA00022723"/>
    </source>
</evidence>
<dbReference type="GO" id="GO:0006207">
    <property type="term" value="P:'de novo' pyrimidine nucleobase biosynthetic process"/>
    <property type="evidence" value="ECO:0007669"/>
    <property type="project" value="TreeGrafter"/>
</dbReference>
<dbReference type="InterPro" id="IPR032466">
    <property type="entry name" value="Metal_Hydrolase"/>
</dbReference>
<organism evidence="5 6">
    <name type="scientific">Acer yangbiense</name>
    <dbReference type="NCBI Taxonomy" id="1000413"/>
    <lineage>
        <taxon>Eukaryota</taxon>
        <taxon>Viridiplantae</taxon>
        <taxon>Streptophyta</taxon>
        <taxon>Embryophyta</taxon>
        <taxon>Tracheophyta</taxon>
        <taxon>Spermatophyta</taxon>
        <taxon>Magnoliopsida</taxon>
        <taxon>eudicotyledons</taxon>
        <taxon>Gunneridae</taxon>
        <taxon>Pentapetalae</taxon>
        <taxon>rosids</taxon>
        <taxon>malvids</taxon>
        <taxon>Sapindales</taxon>
        <taxon>Sapindaceae</taxon>
        <taxon>Hippocastanoideae</taxon>
        <taxon>Acereae</taxon>
        <taxon>Acer</taxon>
    </lineage>
</organism>
<dbReference type="GO" id="GO:0009507">
    <property type="term" value="C:chloroplast"/>
    <property type="evidence" value="ECO:0007669"/>
    <property type="project" value="TreeGrafter"/>
</dbReference>
<dbReference type="EMBL" id="VAHF01000001">
    <property type="protein sequence ID" value="TXG73073.1"/>
    <property type="molecule type" value="Genomic_DNA"/>
</dbReference>
<dbReference type="GO" id="GO:0004151">
    <property type="term" value="F:dihydroorotase activity"/>
    <property type="evidence" value="ECO:0007669"/>
    <property type="project" value="InterPro"/>
</dbReference>
<protein>
    <submittedName>
        <fullName evidence="5">Uncharacterized protein</fullName>
    </submittedName>
</protein>
<dbReference type="PANTHER" id="PTHR43137:SF1">
    <property type="entry name" value="DIHYDROOROTASE"/>
    <property type="match status" value="1"/>
</dbReference>
<dbReference type="UniPathway" id="UPA00070">
    <property type="reaction ID" value="UER00117"/>
</dbReference>
<reference evidence="6" key="1">
    <citation type="journal article" date="2019" name="Gigascience">
        <title>De novo genome assembly of the endangered Acer yangbiense, a plant species with extremely small populations endemic to Yunnan Province, China.</title>
        <authorList>
            <person name="Yang J."/>
            <person name="Wariss H.M."/>
            <person name="Tao L."/>
            <person name="Zhang R."/>
            <person name="Yun Q."/>
            <person name="Hollingsworth P."/>
            <person name="Dao Z."/>
            <person name="Luo G."/>
            <person name="Guo H."/>
            <person name="Ma Y."/>
            <person name="Sun W."/>
        </authorList>
    </citation>
    <scope>NUCLEOTIDE SEQUENCE [LARGE SCALE GENOMIC DNA]</scope>
    <source>
        <strain evidence="6">cv. Malutang</strain>
    </source>
</reference>
<evidence type="ECO:0000256" key="3">
    <source>
        <dbReference type="ARBA" id="ARBA00022833"/>
    </source>
</evidence>
<dbReference type="InterPro" id="IPR002195">
    <property type="entry name" value="Dihydroorotase_CS"/>
</dbReference>
<dbReference type="Gene3D" id="3.20.20.140">
    <property type="entry name" value="Metal-dependent hydrolases"/>
    <property type="match status" value="1"/>
</dbReference>
<dbReference type="OrthoDB" id="1670005at2759"/>
<proteinExistence type="predicted"/>
<evidence type="ECO:0000256" key="2">
    <source>
        <dbReference type="ARBA" id="ARBA00022801"/>
    </source>
</evidence>
<dbReference type="PANTHER" id="PTHR43137">
    <property type="entry name" value="DIHYDROOROTASE"/>
    <property type="match status" value="1"/>
</dbReference>
<dbReference type="GO" id="GO:0046872">
    <property type="term" value="F:metal ion binding"/>
    <property type="evidence" value="ECO:0007669"/>
    <property type="project" value="UniProtKB-KW"/>
</dbReference>
<dbReference type="PROSITE" id="PS00482">
    <property type="entry name" value="DIHYDROOROTASE_1"/>
    <property type="match status" value="1"/>
</dbReference>
<keyword evidence="4" id="KW-0665">Pyrimidine biosynthesis</keyword>
<sequence>MLWLHLENVDLNQVKVVHYYANGSKPWRFTGNDEHMDRNDIMINGILEHIFASSMGLKVPIAKICGSNQLKSKGLRMELTVTQPDDWHLHLRDGDLLKEVVPHSASHFGRAIVMPNLKPPITTTAAAVVYRDSILKAPLFRKGIMVEI</sequence>
<keyword evidence="3" id="KW-0862">Zinc</keyword>
<dbReference type="SUPFAM" id="SSF51556">
    <property type="entry name" value="Metallo-dependent hydrolases"/>
    <property type="match status" value="1"/>
</dbReference>
<evidence type="ECO:0000256" key="4">
    <source>
        <dbReference type="ARBA" id="ARBA00022975"/>
    </source>
</evidence>
<keyword evidence="2" id="KW-0378">Hydrolase</keyword>
<dbReference type="Proteomes" id="UP000323000">
    <property type="component" value="Chromosome 1"/>
</dbReference>
<evidence type="ECO:0000313" key="6">
    <source>
        <dbReference type="Proteomes" id="UP000323000"/>
    </source>
</evidence>
<dbReference type="AlphaFoldDB" id="A0A5C7IUX5"/>
<comment type="caution">
    <text evidence="5">The sequence shown here is derived from an EMBL/GenBank/DDBJ whole genome shotgun (WGS) entry which is preliminary data.</text>
</comment>
<name>A0A5C7IUX5_9ROSI</name>
<evidence type="ECO:0000313" key="5">
    <source>
        <dbReference type="EMBL" id="TXG73073.1"/>
    </source>
</evidence>
<accession>A0A5C7IUX5</accession>
<keyword evidence="6" id="KW-1185">Reference proteome</keyword>
<keyword evidence="1" id="KW-0479">Metal-binding</keyword>